<evidence type="ECO:0000313" key="18">
    <source>
        <dbReference type="Proteomes" id="UP001334084"/>
    </source>
</evidence>
<keyword evidence="11 14" id="KW-0175">Coiled coil</keyword>
<evidence type="ECO:0000256" key="7">
    <source>
        <dbReference type="ARBA" id="ARBA00022771"/>
    </source>
</evidence>
<evidence type="ECO:0000256" key="9">
    <source>
        <dbReference type="ARBA" id="ARBA00022833"/>
    </source>
</evidence>
<dbReference type="SMART" id="SM00184">
    <property type="entry name" value="RING"/>
    <property type="match status" value="1"/>
</dbReference>
<dbReference type="SUPFAM" id="SSF57850">
    <property type="entry name" value="RING/U-box"/>
    <property type="match status" value="1"/>
</dbReference>
<dbReference type="Gene3D" id="3.30.40.10">
    <property type="entry name" value="Zinc/RING finger domain, C3HC4 (zinc finger)"/>
    <property type="match status" value="1"/>
</dbReference>
<evidence type="ECO:0000256" key="6">
    <source>
        <dbReference type="ARBA" id="ARBA00022723"/>
    </source>
</evidence>
<dbReference type="InterPro" id="IPR013956">
    <property type="entry name" value="E3_ubiquit_lig_Bre1"/>
</dbReference>
<evidence type="ECO:0000313" key="17">
    <source>
        <dbReference type="EMBL" id="WUR02861.1"/>
    </source>
</evidence>
<dbReference type="GO" id="GO:0016567">
    <property type="term" value="P:protein ubiquitination"/>
    <property type="evidence" value="ECO:0007669"/>
    <property type="project" value="UniProtKB-UniRule"/>
</dbReference>
<dbReference type="InterPro" id="IPR018957">
    <property type="entry name" value="Znf_C3HC4_RING-type"/>
</dbReference>
<feature type="domain" description="RING-type" evidence="16">
    <location>
        <begin position="477"/>
        <end position="515"/>
    </location>
</feature>
<comment type="subcellular location">
    <subcellularLocation>
        <location evidence="2 14">Nucleus</location>
    </subcellularLocation>
</comment>
<dbReference type="CDD" id="cd16499">
    <property type="entry name" value="RING-HC_Bre1-like"/>
    <property type="match status" value="1"/>
</dbReference>
<evidence type="ECO:0000256" key="2">
    <source>
        <dbReference type="ARBA" id="ARBA00004123"/>
    </source>
</evidence>
<dbReference type="Pfam" id="PF00097">
    <property type="entry name" value="zf-C3HC4"/>
    <property type="match status" value="1"/>
</dbReference>
<feature type="coiled-coil region" evidence="15">
    <location>
        <begin position="40"/>
        <end position="67"/>
    </location>
</feature>
<keyword evidence="12 14" id="KW-0539">Nucleus</keyword>
<comment type="catalytic activity">
    <reaction evidence="1 14">
        <text>S-ubiquitinyl-[E2 ubiquitin-conjugating enzyme]-L-cysteine + [acceptor protein]-L-lysine = [E2 ubiquitin-conjugating enzyme]-L-cysteine + N(6)-ubiquitinyl-[acceptor protein]-L-lysine.</text>
        <dbReference type="EC" id="2.3.2.27"/>
    </reaction>
</comment>
<dbReference type="PANTHER" id="PTHR23163:SF0">
    <property type="entry name" value="E3 UBIQUITIN-PROTEIN LIGASE BRE1"/>
    <property type="match status" value="1"/>
</dbReference>
<dbReference type="GO" id="GO:0061630">
    <property type="term" value="F:ubiquitin protein ligase activity"/>
    <property type="evidence" value="ECO:0007669"/>
    <property type="project" value="UniProtKB-EC"/>
</dbReference>
<proteinExistence type="inferred from homology"/>
<evidence type="ECO:0000256" key="3">
    <source>
        <dbReference type="ARBA" id="ARBA00004906"/>
    </source>
</evidence>
<keyword evidence="5 14" id="KW-0808">Transferase</keyword>
<dbReference type="RefSeq" id="XP_065329006.1">
    <property type="nucleotide sequence ID" value="XM_065472934.1"/>
</dbReference>
<keyword evidence="18" id="KW-1185">Reference proteome</keyword>
<dbReference type="EC" id="2.3.2.27" evidence="14"/>
<evidence type="ECO:0000256" key="4">
    <source>
        <dbReference type="ARBA" id="ARBA00005555"/>
    </source>
</evidence>
<accession>A0AAX4JAB9</accession>
<dbReference type="InterPro" id="IPR001841">
    <property type="entry name" value="Znf_RING"/>
</dbReference>
<evidence type="ECO:0000256" key="5">
    <source>
        <dbReference type="ARBA" id="ARBA00022679"/>
    </source>
</evidence>
<dbReference type="PANTHER" id="PTHR23163">
    <property type="entry name" value="RING FINGER PROTEIN-RELATED"/>
    <property type="match status" value="1"/>
</dbReference>
<keyword evidence="8 14" id="KW-0833">Ubl conjugation pathway</keyword>
<keyword evidence="10 14" id="KW-0156">Chromatin regulator</keyword>
<keyword evidence="6 14" id="KW-0479">Metal-binding</keyword>
<dbReference type="KEGG" id="vnx:VNE69_03082"/>
<dbReference type="GO" id="GO:0006325">
    <property type="term" value="P:chromatin organization"/>
    <property type="evidence" value="ECO:0007669"/>
    <property type="project" value="UniProtKB-KW"/>
</dbReference>
<evidence type="ECO:0000259" key="16">
    <source>
        <dbReference type="PROSITE" id="PS50089"/>
    </source>
</evidence>
<dbReference type="GO" id="GO:0005634">
    <property type="term" value="C:nucleus"/>
    <property type="evidence" value="ECO:0007669"/>
    <property type="project" value="UniProtKB-SubCell"/>
</dbReference>
<dbReference type="GO" id="GO:0033503">
    <property type="term" value="C:HULC complex"/>
    <property type="evidence" value="ECO:0007669"/>
    <property type="project" value="TreeGrafter"/>
</dbReference>
<dbReference type="PROSITE" id="PS50089">
    <property type="entry name" value="ZF_RING_2"/>
    <property type="match status" value="1"/>
</dbReference>
<evidence type="ECO:0000256" key="10">
    <source>
        <dbReference type="ARBA" id="ARBA00022853"/>
    </source>
</evidence>
<dbReference type="PROSITE" id="PS00518">
    <property type="entry name" value="ZF_RING_1"/>
    <property type="match status" value="1"/>
</dbReference>
<evidence type="ECO:0000256" key="1">
    <source>
        <dbReference type="ARBA" id="ARBA00000900"/>
    </source>
</evidence>
<comment type="pathway">
    <text evidence="3 14">Protein modification; protein ubiquitination.</text>
</comment>
<dbReference type="GeneID" id="90540678"/>
<name>A0AAX4JAB9_9MICR</name>
<gene>
    <name evidence="17" type="ORF">VNE69_03082</name>
</gene>
<dbReference type="InterPro" id="IPR013083">
    <property type="entry name" value="Znf_RING/FYVE/PHD"/>
</dbReference>
<evidence type="ECO:0000256" key="8">
    <source>
        <dbReference type="ARBA" id="ARBA00022786"/>
    </source>
</evidence>
<dbReference type="GO" id="GO:0008270">
    <property type="term" value="F:zinc ion binding"/>
    <property type="evidence" value="ECO:0007669"/>
    <property type="project" value="UniProtKB-KW"/>
</dbReference>
<dbReference type="EMBL" id="CP142728">
    <property type="protein sequence ID" value="WUR02861.1"/>
    <property type="molecule type" value="Genomic_DNA"/>
</dbReference>
<comment type="similarity">
    <text evidence="4 14">Belongs to the BRE1 family.</text>
</comment>
<keyword evidence="7 13" id="KW-0863">Zinc-finger</keyword>
<dbReference type="InterPro" id="IPR017907">
    <property type="entry name" value="Znf_RING_CS"/>
</dbReference>
<sequence>MLKKKFKTEFDNEEVNNQLKKLIIDQDIINTQKCYLYTQLKIYKELYEKLEVKYKELELENNELYKKIKFNVHDERSTNFRIENINQNEKSNNINHNESKDKITNKNINNENLENSEIDDSINIKNIINEYKQTDEEFYPLKIRSILLEKDKKIIELENSIIKLQILSRSKNNKNEIEYNTDENEIINLKTKVEYSQIEKERLIINSNNKIMETRIKYEEFMKKYNEINEKYHNALLDMENLRNKIKEKEIIKNEQIEKIKNQTENIKNENEKFMQNINFIVKYFFSMQSLFVETNKLNTNLLDKLKKYKIFENKKNYKTGEEFYDEEINNLLEVCDSLTNENKILEEKINNLNKQVINFELEKSKYIQELEICNNKLKSNSSLKYIEDLSKQKKIILNLSQEIKISTEEKNKLIRLNVERIKLIDKYKDELKIKNIENVCLNTKNEDIYKMLHDIKEDIFIRLNNPNKEVKSFIICNLCDNNPKNVAIISCMHTFCEECINLRIKLRDRKCPTCGISFNVSDVKKLYL</sequence>
<feature type="coiled-coil region" evidence="15">
    <location>
        <begin position="211"/>
        <end position="277"/>
    </location>
</feature>
<dbReference type="Proteomes" id="UP001334084">
    <property type="component" value="Chromosome 3"/>
</dbReference>
<feature type="coiled-coil region" evidence="15">
    <location>
        <begin position="322"/>
        <end position="370"/>
    </location>
</feature>
<evidence type="ECO:0000256" key="12">
    <source>
        <dbReference type="ARBA" id="ARBA00023242"/>
    </source>
</evidence>
<organism evidence="17 18">
    <name type="scientific">Vairimorpha necatrix</name>
    <dbReference type="NCBI Taxonomy" id="6039"/>
    <lineage>
        <taxon>Eukaryota</taxon>
        <taxon>Fungi</taxon>
        <taxon>Fungi incertae sedis</taxon>
        <taxon>Microsporidia</taxon>
        <taxon>Nosematidae</taxon>
        <taxon>Vairimorpha</taxon>
    </lineage>
</organism>
<dbReference type="AlphaFoldDB" id="A0AAX4JAB9"/>
<keyword evidence="9 14" id="KW-0862">Zinc</keyword>
<reference evidence="17" key="1">
    <citation type="journal article" date="2024" name="BMC Genomics">
        <title>Functional annotation of a divergent genome using sequence and structure-based similarity.</title>
        <authorList>
            <person name="Svedberg D."/>
            <person name="Winiger R.R."/>
            <person name="Berg A."/>
            <person name="Sharma H."/>
            <person name="Tellgren-Roth C."/>
            <person name="Debrunner-Vossbrinck B.A."/>
            <person name="Vossbrinck C.R."/>
            <person name="Barandun J."/>
        </authorList>
    </citation>
    <scope>NUCLEOTIDE SEQUENCE</scope>
    <source>
        <strain evidence="17">Illinois isolate</strain>
    </source>
</reference>
<protein>
    <recommendedName>
        <fullName evidence="14">E3 ubiquitin protein ligase</fullName>
        <ecNumber evidence="14">2.3.2.27</ecNumber>
    </recommendedName>
</protein>
<evidence type="ECO:0000256" key="11">
    <source>
        <dbReference type="ARBA" id="ARBA00023054"/>
    </source>
</evidence>
<evidence type="ECO:0000256" key="14">
    <source>
        <dbReference type="RuleBase" id="RU365038"/>
    </source>
</evidence>
<evidence type="ECO:0000256" key="13">
    <source>
        <dbReference type="PROSITE-ProRule" id="PRU00175"/>
    </source>
</evidence>
<evidence type="ECO:0000256" key="15">
    <source>
        <dbReference type="SAM" id="Coils"/>
    </source>
</evidence>